<reference evidence="1" key="1">
    <citation type="submission" date="2022-04" db="EMBL/GenBank/DDBJ databases">
        <title>Genome of the entomopathogenic fungus Entomophthora muscae.</title>
        <authorList>
            <person name="Elya C."/>
            <person name="Lovett B.R."/>
            <person name="Lee E."/>
            <person name="Macias A.M."/>
            <person name="Hajek A.E."/>
            <person name="De Bivort B.L."/>
            <person name="Kasson M.T."/>
            <person name="De Fine Licht H.H."/>
            <person name="Stajich J.E."/>
        </authorList>
    </citation>
    <scope>NUCLEOTIDE SEQUENCE</scope>
    <source>
        <strain evidence="1">Berkeley</strain>
    </source>
</reference>
<evidence type="ECO:0000313" key="1">
    <source>
        <dbReference type="EMBL" id="KAJ9058953.1"/>
    </source>
</evidence>
<name>A0ACC2S996_9FUNG</name>
<evidence type="ECO:0000313" key="2">
    <source>
        <dbReference type="Proteomes" id="UP001165960"/>
    </source>
</evidence>
<keyword evidence="2" id="KW-1185">Reference proteome</keyword>
<accession>A0ACC2S996</accession>
<protein>
    <submittedName>
        <fullName evidence="1">Uncharacterized protein</fullName>
    </submittedName>
</protein>
<dbReference type="Proteomes" id="UP001165960">
    <property type="component" value="Unassembled WGS sequence"/>
</dbReference>
<comment type="caution">
    <text evidence="1">The sequence shown here is derived from an EMBL/GenBank/DDBJ whole genome shotgun (WGS) entry which is preliminary data.</text>
</comment>
<sequence>MKATVSPDVAFDFFSQGLQSDKADEWIENEVDAKLAWNFHLENWSPIDLQNWFTQNNVGFQTIAPYVKE</sequence>
<dbReference type="EMBL" id="QTSX02005701">
    <property type="protein sequence ID" value="KAJ9058953.1"/>
    <property type="molecule type" value="Genomic_DNA"/>
</dbReference>
<organism evidence="1 2">
    <name type="scientific">Entomophthora muscae</name>
    <dbReference type="NCBI Taxonomy" id="34485"/>
    <lineage>
        <taxon>Eukaryota</taxon>
        <taxon>Fungi</taxon>
        <taxon>Fungi incertae sedis</taxon>
        <taxon>Zoopagomycota</taxon>
        <taxon>Entomophthoromycotina</taxon>
        <taxon>Entomophthoromycetes</taxon>
        <taxon>Entomophthorales</taxon>
        <taxon>Entomophthoraceae</taxon>
        <taxon>Entomophthora</taxon>
    </lineage>
</organism>
<gene>
    <name evidence="1" type="ORF">DSO57_1007350</name>
</gene>
<proteinExistence type="predicted"/>